<reference evidence="2 3" key="2">
    <citation type="journal article" date="2013" name="Plant Cell Physiol.">
        <title>Rice Annotation Project Database (RAP-DB): an integrative and interactive database for rice genomics.</title>
        <authorList>
            <person name="Sakai H."/>
            <person name="Lee S.S."/>
            <person name="Tanaka T."/>
            <person name="Numa H."/>
            <person name="Kim J."/>
            <person name="Kawahara Y."/>
            <person name="Wakimoto H."/>
            <person name="Yang C.C."/>
            <person name="Iwamoto M."/>
            <person name="Abe T."/>
            <person name="Yamada Y."/>
            <person name="Muto A."/>
            <person name="Inokuchi H."/>
            <person name="Ikemura T."/>
            <person name="Matsumoto T."/>
            <person name="Sasaki T."/>
            <person name="Itoh T."/>
        </authorList>
    </citation>
    <scope>NUCLEOTIDE SEQUENCE [LARGE SCALE GENOMIC DNA]</scope>
    <source>
        <strain evidence="3">cv. Nipponbare</strain>
    </source>
</reference>
<gene>
    <name evidence="2" type="ordered locus">Os01g0352300</name>
    <name evidence="2" type="ORF">OSNPB_010352300</name>
</gene>
<feature type="compositionally biased region" description="Basic and acidic residues" evidence="1">
    <location>
        <begin position="63"/>
        <end position="83"/>
    </location>
</feature>
<dbReference type="Proteomes" id="UP000059680">
    <property type="component" value="Chromosome 1"/>
</dbReference>
<proteinExistence type="predicted"/>
<feature type="region of interest" description="Disordered" evidence="1">
    <location>
        <begin position="38"/>
        <end position="83"/>
    </location>
</feature>
<keyword evidence="3" id="KW-1185">Reference proteome</keyword>
<sequence length="83" mass="8664">MAMVMLLAGFCQFPSSSRSKSLGASRSHAAVLATTCHPAPASASASRVAAHGPPPRATIRALPADHHHSLHQGDEGERGRDRD</sequence>
<organism evidence="2 3">
    <name type="scientific">Oryza sativa subsp. japonica</name>
    <name type="common">Rice</name>
    <dbReference type="NCBI Taxonomy" id="39947"/>
    <lineage>
        <taxon>Eukaryota</taxon>
        <taxon>Viridiplantae</taxon>
        <taxon>Streptophyta</taxon>
        <taxon>Embryophyta</taxon>
        <taxon>Tracheophyta</taxon>
        <taxon>Spermatophyta</taxon>
        <taxon>Magnoliopsida</taxon>
        <taxon>Liliopsida</taxon>
        <taxon>Poales</taxon>
        <taxon>Poaceae</taxon>
        <taxon>BOP clade</taxon>
        <taxon>Oryzoideae</taxon>
        <taxon>Oryzeae</taxon>
        <taxon>Oryzinae</taxon>
        <taxon>Oryza</taxon>
        <taxon>Oryza sativa</taxon>
    </lineage>
</organism>
<dbReference type="InParanoid" id="A0A0P0V2E4"/>
<dbReference type="PaxDb" id="39947-A0A0P0V2E4"/>
<evidence type="ECO:0000313" key="3">
    <source>
        <dbReference type="Proteomes" id="UP000059680"/>
    </source>
</evidence>
<dbReference type="AlphaFoldDB" id="A0A0P0V2E4"/>
<accession>A0A0P0V2E4</accession>
<name>A0A0P0V2E4_ORYSJ</name>
<dbReference type="EMBL" id="AP014957">
    <property type="protein sequence ID" value="BAS72042.1"/>
    <property type="molecule type" value="Genomic_DNA"/>
</dbReference>
<protein>
    <submittedName>
        <fullName evidence="2">Os01g0352300 protein</fullName>
    </submittedName>
</protein>
<reference evidence="3" key="1">
    <citation type="journal article" date="2005" name="Nature">
        <title>The map-based sequence of the rice genome.</title>
        <authorList>
            <consortium name="International rice genome sequencing project (IRGSP)"/>
            <person name="Matsumoto T."/>
            <person name="Wu J."/>
            <person name="Kanamori H."/>
            <person name="Katayose Y."/>
            <person name="Fujisawa M."/>
            <person name="Namiki N."/>
            <person name="Mizuno H."/>
            <person name="Yamamoto K."/>
            <person name="Antonio B.A."/>
            <person name="Baba T."/>
            <person name="Sakata K."/>
            <person name="Nagamura Y."/>
            <person name="Aoki H."/>
            <person name="Arikawa K."/>
            <person name="Arita K."/>
            <person name="Bito T."/>
            <person name="Chiden Y."/>
            <person name="Fujitsuka N."/>
            <person name="Fukunaka R."/>
            <person name="Hamada M."/>
            <person name="Harada C."/>
            <person name="Hayashi A."/>
            <person name="Hijishita S."/>
            <person name="Honda M."/>
            <person name="Hosokawa S."/>
            <person name="Ichikawa Y."/>
            <person name="Idonuma A."/>
            <person name="Iijima M."/>
            <person name="Ikeda M."/>
            <person name="Ikeno M."/>
            <person name="Ito K."/>
            <person name="Ito S."/>
            <person name="Ito T."/>
            <person name="Ito Y."/>
            <person name="Ito Y."/>
            <person name="Iwabuchi A."/>
            <person name="Kamiya K."/>
            <person name="Karasawa W."/>
            <person name="Kurita K."/>
            <person name="Katagiri S."/>
            <person name="Kikuta A."/>
            <person name="Kobayashi H."/>
            <person name="Kobayashi N."/>
            <person name="Machita K."/>
            <person name="Maehara T."/>
            <person name="Masukawa M."/>
            <person name="Mizubayashi T."/>
            <person name="Mukai Y."/>
            <person name="Nagasaki H."/>
            <person name="Nagata Y."/>
            <person name="Naito S."/>
            <person name="Nakashima M."/>
            <person name="Nakama Y."/>
            <person name="Nakamichi Y."/>
            <person name="Nakamura M."/>
            <person name="Meguro A."/>
            <person name="Negishi M."/>
            <person name="Ohta I."/>
            <person name="Ohta T."/>
            <person name="Okamoto M."/>
            <person name="Ono N."/>
            <person name="Saji S."/>
            <person name="Sakaguchi M."/>
            <person name="Sakai K."/>
            <person name="Shibata M."/>
            <person name="Shimokawa T."/>
            <person name="Song J."/>
            <person name="Takazaki Y."/>
            <person name="Terasawa K."/>
            <person name="Tsugane M."/>
            <person name="Tsuji K."/>
            <person name="Ueda S."/>
            <person name="Waki K."/>
            <person name="Yamagata H."/>
            <person name="Yamamoto M."/>
            <person name="Yamamoto S."/>
            <person name="Yamane H."/>
            <person name="Yoshiki S."/>
            <person name="Yoshihara R."/>
            <person name="Yukawa K."/>
            <person name="Zhong H."/>
            <person name="Yano M."/>
            <person name="Yuan Q."/>
            <person name="Ouyang S."/>
            <person name="Liu J."/>
            <person name="Jones K.M."/>
            <person name="Gansberger K."/>
            <person name="Moffat K."/>
            <person name="Hill J."/>
            <person name="Bera J."/>
            <person name="Fadrosh D."/>
            <person name="Jin S."/>
            <person name="Johri S."/>
            <person name="Kim M."/>
            <person name="Overton L."/>
            <person name="Reardon M."/>
            <person name="Tsitrin T."/>
            <person name="Vuong H."/>
            <person name="Weaver B."/>
            <person name="Ciecko A."/>
            <person name="Tallon L."/>
            <person name="Jackson J."/>
            <person name="Pai G."/>
            <person name="Aken S.V."/>
            <person name="Utterback T."/>
            <person name="Reidmuller S."/>
            <person name="Feldblyum T."/>
            <person name="Hsiao J."/>
            <person name="Zismann V."/>
            <person name="Iobst S."/>
            <person name="de Vazeille A.R."/>
            <person name="Buell C.R."/>
            <person name="Ying K."/>
            <person name="Li Y."/>
            <person name="Lu T."/>
            <person name="Huang Y."/>
            <person name="Zhao Q."/>
            <person name="Feng Q."/>
            <person name="Zhang L."/>
            <person name="Zhu J."/>
            <person name="Weng Q."/>
            <person name="Mu J."/>
            <person name="Lu Y."/>
            <person name="Fan D."/>
            <person name="Liu Y."/>
            <person name="Guan J."/>
            <person name="Zhang Y."/>
            <person name="Yu S."/>
            <person name="Liu X."/>
            <person name="Zhang Y."/>
            <person name="Hong G."/>
            <person name="Han B."/>
            <person name="Choisne N."/>
            <person name="Demange N."/>
            <person name="Orjeda G."/>
            <person name="Samain S."/>
            <person name="Cattolico L."/>
            <person name="Pelletier E."/>
            <person name="Couloux A."/>
            <person name="Segurens B."/>
            <person name="Wincker P."/>
            <person name="D'Hont A."/>
            <person name="Scarpelli C."/>
            <person name="Weissenbach J."/>
            <person name="Salanoubat M."/>
            <person name="Quetier F."/>
            <person name="Yu Y."/>
            <person name="Kim H.R."/>
            <person name="Rambo T."/>
            <person name="Currie J."/>
            <person name="Collura K."/>
            <person name="Luo M."/>
            <person name="Yang T."/>
            <person name="Ammiraju J.S.S."/>
            <person name="Engler F."/>
            <person name="Soderlund C."/>
            <person name="Wing R.A."/>
            <person name="Palmer L.E."/>
            <person name="de la Bastide M."/>
            <person name="Spiegel L."/>
            <person name="Nascimento L."/>
            <person name="Zutavern T."/>
            <person name="O'Shaughnessy A."/>
            <person name="Dike S."/>
            <person name="Dedhia N."/>
            <person name="Preston R."/>
            <person name="Balija V."/>
            <person name="McCombie W.R."/>
            <person name="Chow T."/>
            <person name="Chen H."/>
            <person name="Chung M."/>
            <person name="Chen C."/>
            <person name="Shaw J."/>
            <person name="Wu H."/>
            <person name="Hsiao K."/>
            <person name="Chao Y."/>
            <person name="Chu M."/>
            <person name="Cheng C."/>
            <person name="Hour A."/>
            <person name="Lee P."/>
            <person name="Lin S."/>
            <person name="Lin Y."/>
            <person name="Liou J."/>
            <person name="Liu S."/>
            <person name="Hsing Y."/>
            <person name="Raghuvanshi S."/>
            <person name="Mohanty A."/>
            <person name="Bharti A.K."/>
            <person name="Gaur A."/>
            <person name="Gupta V."/>
            <person name="Kumar D."/>
            <person name="Ravi V."/>
            <person name="Vij S."/>
            <person name="Kapur A."/>
            <person name="Khurana P."/>
            <person name="Khurana P."/>
            <person name="Khurana J.P."/>
            <person name="Tyagi A.K."/>
            <person name="Gaikwad K."/>
            <person name="Singh A."/>
            <person name="Dalal V."/>
            <person name="Srivastava S."/>
            <person name="Dixit A."/>
            <person name="Pal A.K."/>
            <person name="Ghazi I.A."/>
            <person name="Yadav M."/>
            <person name="Pandit A."/>
            <person name="Bhargava A."/>
            <person name="Sureshbabu K."/>
            <person name="Batra K."/>
            <person name="Sharma T.R."/>
            <person name="Mohapatra T."/>
            <person name="Singh N.K."/>
            <person name="Messing J."/>
            <person name="Nelson A.B."/>
            <person name="Fuks G."/>
            <person name="Kavchok S."/>
            <person name="Keizer G."/>
            <person name="Linton E."/>
            <person name="Llaca V."/>
            <person name="Song R."/>
            <person name="Tanyolac B."/>
            <person name="Young S."/>
            <person name="Ho-Il K."/>
            <person name="Hahn J.H."/>
            <person name="Sangsakoo G."/>
            <person name="Vanavichit A."/>
            <person name="de Mattos Luiz.A.T."/>
            <person name="Zimmer P.D."/>
            <person name="Malone G."/>
            <person name="Dellagostin O."/>
            <person name="de Oliveira A.C."/>
            <person name="Bevan M."/>
            <person name="Bancroft I."/>
            <person name="Minx P."/>
            <person name="Cordum H."/>
            <person name="Wilson R."/>
            <person name="Cheng Z."/>
            <person name="Jin W."/>
            <person name="Jiang J."/>
            <person name="Leong S.A."/>
            <person name="Iwama H."/>
            <person name="Gojobori T."/>
            <person name="Itoh T."/>
            <person name="Niimura Y."/>
            <person name="Fujii Y."/>
            <person name="Habara T."/>
            <person name="Sakai H."/>
            <person name="Sato Y."/>
            <person name="Wilson G."/>
            <person name="Kumar K."/>
            <person name="McCouch S."/>
            <person name="Juretic N."/>
            <person name="Hoen D."/>
            <person name="Wright S."/>
            <person name="Bruskiewich R."/>
            <person name="Bureau T."/>
            <person name="Miyao A."/>
            <person name="Hirochika H."/>
            <person name="Nishikawa T."/>
            <person name="Kadowaki K."/>
            <person name="Sugiura M."/>
            <person name="Burr B."/>
            <person name="Sasaki T."/>
        </authorList>
    </citation>
    <scope>NUCLEOTIDE SEQUENCE [LARGE SCALE GENOMIC DNA]</scope>
    <source>
        <strain evidence="3">cv. Nipponbare</strain>
    </source>
</reference>
<evidence type="ECO:0000256" key="1">
    <source>
        <dbReference type="SAM" id="MobiDB-lite"/>
    </source>
</evidence>
<reference evidence="2 3" key="3">
    <citation type="journal article" date="2013" name="Rice">
        <title>Improvement of the Oryza sativa Nipponbare reference genome using next generation sequence and optical map data.</title>
        <authorList>
            <person name="Kawahara Y."/>
            <person name="de la Bastide M."/>
            <person name="Hamilton J.P."/>
            <person name="Kanamori H."/>
            <person name="McCombie W.R."/>
            <person name="Ouyang S."/>
            <person name="Schwartz D.C."/>
            <person name="Tanaka T."/>
            <person name="Wu J."/>
            <person name="Zhou S."/>
            <person name="Childs K.L."/>
            <person name="Davidson R.M."/>
            <person name="Lin H."/>
            <person name="Quesada-Ocampo L."/>
            <person name="Vaillancourt B."/>
            <person name="Sakai H."/>
            <person name="Lee S.S."/>
            <person name="Kim J."/>
            <person name="Numa H."/>
            <person name="Itoh T."/>
            <person name="Buell C.R."/>
            <person name="Matsumoto T."/>
        </authorList>
    </citation>
    <scope>NUCLEOTIDE SEQUENCE [LARGE SCALE GENOMIC DNA]</scope>
    <source>
        <strain evidence="3">cv. Nipponbare</strain>
    </source>
</reference>
<evidence type="ECO:0000313" key="2">
    <source>
        <dbReference type="EMBL" id="BAS72042.1"/>
    </source>
</evidence>
<feature type="compositionally biased region" description="Low complexity" evidence="1">
    <location>
        <begin position="38"/>
        <end position="50"/>
    </location>
</feature>